<keyword evidence="5" id="KW-1185">Reference proteome</keyword>
<keyword evidence="1 2" id="KW-0732">Signal</keyword>
<dbReference type="EMBL" id="PIUM01000008">
    <property type="protein sequence ID" value="PKU24838.1"/>
    <property type="molecule type" value="Genomic_DNA"/>
</dbReference>
<evidence type="ECO:0000256" key="1">
    <source>
        <dbReference type="ARBA" id="ARBA00022729"/>
    </source>
</evidence>
<feature type="chain" id="PRO_5014930519" evidence="2">
    <location>
        <begin position="21"/>
        <end position="343"/>
    </location>
</feature>
<evidence type="ECO:0000256" key="2">
    <source>
        <dbReference type="SAM" id="SignalP"/>
    </source>
</evidence>
<evidence type="ECO:0000259" key="3">
    <source>
        <dbReference type="Pfam" id="PF12849"/>
    </source>
</evidence>
<dbReference type="InterPro" id="IPR050811">
    <property type="entry name" value="Phosphate_ABC_transporter"/>
</dbReference>
<dbReference type="Gene3D" id="3.40.190.10">
    <property type="entry name" value="Periplasmic binding protein-like II"/>
    <property type="match status" value="2"/>
</dbReference>
<evidence type="ECO:0000313" key="4">
    <source>
        <dbReference type="EMBL" id="PKU24838.1"/>
    </source>
</evidence>
<dbReference type="OrthoDB" id="9790048at2"/>
<accession>A0A2N3PWS6</accession>
<dbReference type="PANTHER" id="PTHR30570:SF1">
    <property type="entry name" value="PHOSPHATE-BINDING PROTEIN PSTS"/>
    <property type="match status" value="1"/>
</dbReference>
<gene>
    <name evidence="4" type="ORF">CWS72_09650</name>
</gene>
<sequence length="343" mass="37315">MKIGLFVFANAVFAAVQLFAAADALADEQIRIVGSSTVYPFATAVAEYFGKTTGGKAPVVESIGTGGGLKLFCASLDAASPDIAAASRRIRPSETANCAEHGVKDIAEITIGFDGLVIVNARPNKPMHLTRQQLFQAIAKSVPQNGKWVANPYRRWRDIDAALPDEKILIFGPAPNHGTRDSLVDLAMTQACAEFPALKGIEERQQRTICAAVREDGAFVDVSQNYSIALQRLIMEPHAVGILPFSYFDQNTDKIQAASFDGQEATYDNIFSGRYSLSRPLFLYVKTAHLQTTRGLREYIAAFTSEKAWSRDGYLAERGLIALADDQRGQEAAKVAELLKTAH</sequence>
<dbReference type="AlphaFoldDB" id="A0A2N3PWS6"/>
<name>A0A2N3PWS6_9PROT</name>
<dbReference type="PANTHER" id="PTHR30570">
    <property type="entry name" value="PERIPLASMIC PHOSPHATE BINDING COMPONENT OF PHOSPHATE ABC TRANSPORTER"/>
    <property type="match status" value="1"/>
</dbReference>
<feature type="domain" description="PBP" evidence="3">
    <location>
        <begin position="21"/>
        <end position="306"/>
    </location>
</feature>
<proteinExistence type="predicted"/>
<dbReference type="Proteomes" id="UP000233293">
    <property type="component" value="Unassembled WGS sequence"/>
</dbReference>
<protein>
    <submittedName>
        <fullName evidence="4">Phosphate ABC transporter substrate-binding protein</fullName>
    </submittedName>
</protein>
<comment type="caution">
    <text evidence="4">The sequence shown here is derived from an EMBL/GenBank/DDBJ whole genome shotgun (WGS) entry which is preliminary data.</text>
</comment>
<evidence type="ECO:0000313" key="5">
    <source>
        <dbReference type="Proteomes" id="UP000233293"/>
    </source>
</evidence>
<feature type="signal peptide" evidence="2">
    <location>
        <begin position="1"/>
        <end position="20"/>
    </location>
</feature>
<dbReference type="SUPFAM" id="SSF53850">
    <property type="entry name" value="Periplasmic binding protein-like II"/>
    <property type="match status" value="1"/>
</dbReference>
<reference evidence="5" key="1">
    <citation type="submission" date="2017-12" db="EMBL/GenBank/DDBJ databases">
        <title>Draft genome sequence of Telmatospirillum siberiense 26-4b1T, an acidotolerant peatland alphaproteobacterium potentially involved in sulfur cycling.</title>
        <authorList>
            <person name="Hausmann B."/>
            <person name="Pjevac P."/>
            <person name="Schreck K."/>
            <person name="Herbold C.W."/>
            <person name="Daims H."/>
            <person name="Wagner M."/>
            <person name="Pester M."/>
            <person name="Loy A."/>
        </authorList>
    </citation>
    <scope>NUCLEOTIDE SEQUENCE [LARGE SCALE GENOMIC DNA]</scope>
    <source>
        <strain evidence="5">26-4b1</strain>
    </source>
</reference>
<dbReference type="InterPro" id="IPR024370">
    <property type="entry name" value="PBP_domain"/>
</dbReference>
<dbReference type="Pfam" id="PF12849">
    <property type="entry name" value="PBP_like_2"/>
    <property type="match status" value="1"/>
</dbReference>
<organism evidence="4 5">
    <name type="scientific">Telmatospirillum siberiense</name>
    <dbReference type="NCBI Taxonomy" id="382514"/>
    <lineage>
        <taxon>Bacteria</taxon>
        <taxon>Pseudomonadati</taxon>
        <taxon>Pseudomonadota</taxon>
        <taxon>Alphaproteobacteria</taxon>
        <taxon>Rhodospirillales</taxon>
        <taxon>Rhodospirillaceae</taxon>
        <taxon>Telmatospirillum</taxon>
    </lineage>
</organism>
<dbReference type="RefSeq" id="WP_101250381.1">
    <property type="nucleotide sequence ID" value="NZ_PIUM01000008.1"/>
</dbReference>